<protein>
    <recommendedName>
        <fullName evidence="4">Sporulation and spore germination</fullName>
    </recommendedName>
</protein>
<dbReference type="PROSITE" id="PS51257">
    <property type="entry name" value="PROKAR_LIPOPROTEIN"/>
    <property type="match status" value="1"/>
</dbReference>
<keyword evidence="3" id="KW-1185">Reference proteome</keyword>
<dbReference type="EMBL" id="WUUL01000007">
    <property type="protein sequence ID" value="MXQ54306.1"/>
    <property type="molecule type" value="Genomic_DNA"/>
</dbReference>
<feature type="signal peptide" evidence="1">
    <location>
        <begin position="1"/>
        <end position="26"/>
    </location>
</feature>
<comment type="caution">
    <text evidence="2">The sequence shown here is derived from an EMBL/GenBank/DDBJ whole genome shotgun (WGS) entry which is preliminary data.</text>
</comment>
<reference evidence="2 3" key="1">
    <citation type="submission" date="2019-12" db="EMBL/GenBank/DDBJ databases">
        <title>Whole-genome analyses of novel actinobacteria.</title>
        <authorList>
            <person name="Sahin N."/>
            <person name="Saygin H."/>
        </authorList>
    </citation>
    <scope>NUCLEOTIDE SEQUENCE [LARGE SCALE GENOMIC DNA]</scope>
    <source>
        <strain evidence="2 3">KC615</strain>
    </source>
</reference>
<sequence>MKKIGSQFIIFLLMTALVVGCSPSQSQQTDSNQSDTKLDTPQAVLQNALDNWKNKSDHQYITWSIKQNQSYPLKRGSYQVVKTTEAAEEHYDKGQIHATSSEKSGFSINQLPETLEQEQSSDQWQVNENLSYHKYIDPDNDHGTYNKWMLSKNEHTELLVPTLQMNFLDAIKNSKSLNNVSFTQTDDTYKIVANPKFYAAIPNFLNDPQRHTRFPVYPKAVMETIKDGKATMADYNVQKVTINSADVSIIVDKKTLTFKEVVFRYQLELALSGGTPVKADYTQTMKRTGNFQKPFKVPDDALKAKDNDNN</sequence>
<dbReference type="Proteomes" id="UP000430692">
    <property type="component" value="Unassembled WGS sequence"/>
</dbReference>
<dbReference type="AlphaFoldDB" id="A0A6I4VWT0"/>
<evidence type="ECO:0000313" key="3">
    <source>
        <dbReference type="Proteomes" id="UP000430692"/>
    </source>
</evidence>
<evidence type="ECO:0000313" key="2">
    <source>
        <dbReference type="EMBL" id="MXQ54306.1"/>
    </source>
</evidence>
<evidence type="ECO:0000256" key="1">
    <source>
        <dbReference type="SAM" id="SignalP"/>
    </source>
</evidence>
<dbReference type="RefSeq" id="WP_160801666.1">
    <property type="nucleotide sequence ID" value="NZ_WUUL01000007.1"/>
</dbReference>
<keyword evidence="1" id="KW-0732">Signal</keyword>
<name>A0A6I4VWT0_9BACL</name>
<evidence type="ECO:0008006" key="4">
    <source>
        <dbReference type="Google" id="ProtNLM"/>
    </source>
</evidence>
<gene>
    <name evidence="2" type="ORF">GSM42_11410</name>
</gene>
<organism evidence="2 3">
    <name type="scientific">Shimazuella alba</name>
    <dbReference type="NCBI Taxonomy" id="2690964"/>
    <lineage>
        <taxon>Bacteria</taxon>
        <taxon>Bacillati</taxon>
        <taxon>Bacillota</taxon>
        <taxon>Bacilli</taxon>
        <taxon>Bacillales</taxon>
        <taxon>Thermoactinomycetaceae</taxon>
        <taxon>Shimazuella</taxon>
    </lineage>
</organism>
<proteinExistence type="predicted"/>
<accession>A0A6I4VWT0</accession>
<feature type="chain" id="PRO_5026263221" description="Sporulation and spore germination" evidence="1">
    <location>
        <begin position="27"/>
        <end position="310"/>
    </location>
</feature>